<dbReference type="PANTHER" id="PTHR22926">
    <property type="entry name" value="PHOSPHO-N-ACETYLMURAMOYL-PENTAPEPTIDE-TRANSFERASE"/>
    <property type="match status" value="1"/>
</dbReference>
<dbReference type="OrthoDB" id="9783652at2"/>
<comment type="cofactor">
    <cofactor evidence="7">
        <name>Mg(2+)</name>
        <dbReference type="ChEBI" id="CHEBI:18420"/>
    </cofactor>
</comment>
<evidence type="ECO:0000256" key="5">
    <source>
        <dbReference type="ARBA" id="ARBA00022989"/>
    </source>
</evidence>
<dbReference type="CDD" id="cd06854">
    <property type="entry name" value="GT_WbpL_WbcO_like"/>
    <property type="match status" value="1"/>
</dbReference>
<comment type="subcellular location">
    <subcellularLocation>
        <location evidence="1">Cell membrane</location>
        <topology evidence="1">Multi-pass membrane protein</topology>
    </subcellularLocation>
</comment>
<feature type="transmembrane region" description="Helical" evidence="8">
    <location>
        <begin position="178"/>
        <end position="196"/>
    </location>
</feature>
<dbReference type="Pfam" id="PF00953">
    <property type="entry name" value="Glycos_transf_4"/>
    <property type="match status" value="1"/>
</dbReference>
<dbReference type="PANTHER" id="PTHR22926:SF3">
    <property type="entry name" value="UNDECAPRENYL-PHOSPHATE ALPHA-N-ACETYLGLUCOSAMINYL 1-PHOSPHATE TRANSFERASE"/>
    <property type="match status" value="1"/>
</dbReference>
<feature type="transmembrane region" description="Helical" evidence="8">
    <location>
        <begin position="48"/>
        <end position="70"/>
    </location>
</feature>
<accession>Q8FSM2</accession>
<keyword evidence="4 8" id="KW-0812">Transmembrane</keyword>
<dbReference type="GO" id="GO:0009103">
    <property type="term" value="P:lipopolysaccharide biosynthetic process"/>
    <property type="evidence" value="ECO:0007669"/>
    <property type="project" value="TreeGrafter"/>
</dbReference>
<evidence type="ECO:0000256" key="1">
    <source>
        <dbReference type="ARBA" id="ARBA00004651"/>
    </source>
</evidence>
<organism evidence="9 10">
    <name type="scientific">Corynebacterium efficiens (strain DSM 44549 / YS-314 / AJ 12310 / JCM 11189 / NBRC 100395)</name>
    <dbReference type="NCBI Taxonomy" id="196164"/>
    <lineage>
        <taxon>Bacteria</taxon>
        <taxon>Bacillati</taxon>
        <taxon>Actinomycetota</taxon>
        <taxon>Actinomycetes</taxon>
        <taxon>Mycobacteriales</taxon>
        <taxon>Corynebacteriaceae</taxon>
        <taxon>Corynebacterium</taxon>
    </lineage>
</organism>
<dbReference type="GO" id="GO:0071555">
    <property type="term" value="P:cell wall organization"/>
    <property type="evidence" value="ECO:0007669"/>
    <property type="project" value="TreeGrafter"/>
</dbReference>
<keyword evidence="2" id="KW-1003">Cell membrane</keyword>
<feature type="transmembrane region" description="Helical" evidence="8">
    <location>
        <begin position="275"/>
        <end position="297"/>
    </location>
</feature>
<accession>C8NKC0</accession>
<dbReference type="GO" id="GO:0016780">
    <property type="term" value="F:phosphotransferase activity, for other substituted phosphate groups"/>
    <property type="evidence" value="ECO:0007669"/>
    <property type="project" value="InterPro"/>
</dbReference>
<keyword evidence="7" id="KW-0479">Metal-binding</keyword>
<feature type="transmembrane region" description="Helical" evidence="8">
    <location>
        <begin position="129"/>
        <end position="148"/>
    </location>
</feature>
<feature type="transmembrane region" description="Helical" evidence="8">
    <location>
        <begin position="155"/>
        <end position="172"/>
    </location>
</feature>
<dbReference type="GO" id="GO:0044038">
    <property type="term" value="P:cell wall macromolecule biosynthetic process"/>
    <property type="evidence" value="ECO:0007669"/>
    <property type="project" value="TreeGrafter"/>
</dbReference>
<evidence type="ECO:0000256" key="2">
    <source>
        <dbReference type="ARBA" id="ARBA00022475"/>
    </source>
</evidence>
<dbReference type="KEGG" id="cef:CE0361"/>
<dbReference type="InterPro" id="IPR000715">
    <property type="entry name" value="Glycosyl_transferase_4"/>
</dbReference>
<proteinExistence type="predicted"/>
<dbReference type="GO" id="GO:0016757">
    <property type="term" value="F:glycosyltransferase activity"/>
    <property type="evidence" value="ECO:0007669"/>
    <property type="project" value="UniProtKB-KW"/>
</dbReference>
<evidence type="ECO:0000256" key="7">
    <source>
        <dbReference type="PIRSR" id="PIRSR600715-1"/>
    </source>
</evidence>
<feature type="transmembrane region" description="Helical" evidence="8">
    <location>
        <begin position="6"/>
        <end position="27"/>
    </location>
</feature>
<dbReference type="EMBL" id="BA000035">
    <property type="protein sequence ID" value="BAC17171.1"/>
    <property type="molecule type" value="Genomic_DNA"/>
</dbReference>
<evidence type="ECO:0000313" key="10">
    <source>
        <dbReference type="Proteomes" id="UP000001409"/>
    </source>
</evidence>
<dbReference type="RefSeq" id="WP_006770157.1">
    <property type="nucleotide sequence ID" value="NC_004369.1"/>
</dbReference>
<dbReference type="Proteomes" id="UP000001409">
    <property type="component" value="Chromosome"/>
</dbReference>
<evidence type="ECO:0000313" key="9">
    <source>
        <dbReference type="EMBL" id="BAC17171.1"/>
    </source>
</evidence>
<evidence type="ECO:0000256" key="8">
    <source>
        <dbReference type="SAM" id="Phobius"/>
    </source>
</evidence>
<keyword evidence="6 8" id="KW-0472">Membrane</keyword>
<evidence type="ECO:0000256" key="4">
    <source>
        <dbReference type="ARBA" id="ARBA00022692"/>
    </source>
</evidence>
<dbReference type="GO" id="GO:0046872">
    <property type="term" value="F:metal ion binding"/>
    <property type="evidence" value="ECO:0007669"/>
    <property type="project" value="UniProtKB-KW"/>
</dbReference>
<feature type="binding site" evidence="7">
    <location>
        <position position="147"/>
    </location>
    <ligand>
        <name>Mg(2+)</name>
        <dbReference type="ChEBI" id="CHEBI:18420"/>
    </ligand>
</feature>
<keyword evidence="3 9" id="KW-0808">Transferase</keyword>
<feature type="transmembrane region" description="Helical" evidence="8">
    <location>
        <begin position="76"/>
        <end position="95"/>
    </location>
</feature>
<evidence type="ECO:0000256" key="3">
    <source>
        <dbReference type="ARBA" id="ARBA00022679"/>
    </source>
</evidence>
<feature type="transmembrane region" description="Helical" evidence="8">
    <location>
        <begin position="309"/>
        <end position="329"/>
    </location>
</feature>
<keyword evidence="5 8" id="KW-1133">Transmembrane helix</keyword>
<keyword evidence="10" id="KW-1185">Reference proteome</keyword>
<reference evidence="9 10" key="1">
    <citation type="journal article" date="2003" name="Genome Res.">
        <title>Comparative complete genome sequence analysis of the amino acid replacements responsible for the thermostability of Corynebacterium efficiens.</title>
        <authorList>
            <person name="Nishio Y."/>
            <person name="Nakamura Y."/>
            <person name="Kawarabayasi Y."/>
            <person name="Usuda Y."/>
            <person name="Kimura E."/>
            <person name="Sugimoto S."/>
            <person name="Matsui K."/>
            <person name="Yamagishi A."/>
            <person name="Kikuchi H."/>
            <person name="Ikeo K."/>
            <person name="Gojobori T."/>
        </authorList>
    </citation>
    <scope>NUCLEOTIDE SEQUENCE [LARGE SCALE GENOMIC DNA]</scope>
    <source>
        <strain evidence="10">DSM 44549 / YS-314 / AJ 12310 / JCM 11189 / NBRC 100395</strain>
    </source>
</reference>
<keyword evidence="9" id="KW-0328">Glycosyltransferase</keyword>
<evidence type="ECO:0000256" key="6">
    <source>
        <dbReference type="ARBA" id="ARBA00023136"/>
    </source>
</evidence>
<feature type="binding site" evidence="7">
    <location>
        <position position="207"/>
    </location>
    <ligand>
        <name>Mg(2+)</name>
        <dbReference type="ChEBI" id="CHEBI:18420"/>
    </ligand>
</feature>
<protein>
    <submittedName>
        <fullName evidence="9">Putative undecaprenyl phosphate alpha-n-acetylglucosaminyltransferase</fullName>
    </submittedName>
</protein>
<dbReference type="AlphaFoldDB" id="Q8FSM2"/>
<dbReference type="HOGENOM" id="CLU_023982_3_2_11"/>
<keyword evidence="7" id="KW-0460">Magnesium</keyword>
<dbReference type="GO" id="GO:0005886">
    <property type="term" value="C:plasma membrane"/>
    <property type="evidence" value="ECO:0007669"/>
    <property type="project" value="UniProtKB-SubCell"/>
</dbReference>
<dbReference type="eggNOG" id="COG0472">
    <property type="taxonomic scope" value="Bacteria"/>
</dbReference>
<name>Q8FSM2_COREF</name>
<sequence length="336" mass="35948">MNVELMSAVLLTATIVSLISPLGWRLLLKKAGIFDVPNHRSSHNKPTLRGGGLAPMTGMITAGIAIPLIFSSGRDLYTAFVVISFSLLICWVGLIEDIRGIPTKIRAFLQLAFGLALGISILSQASNGWVWIPLIALFYAANVNFVNFMDGVNGISGMFAVVVGVVYGIIGWAEEEHWLIFCGLLIVALFAPFLGWNLTPPGMFLGDVGSYLLGGLTAAIVIAGIGMGINPIAMLAPVSIYWVDTVSTLFRRALTRQPLLEPHRSHIYQQLTDKRLSHLTVAAIAALYSAVAAAVGLISLSSSGYVETIAILAALVFIWGAYIALPVILKSRKALS</sequence>
<dbReference type="STRING" id="196164.gene:10740759"/>